<dbReference type="EMBL" id="JYGR01000005">
    <property type="protein sequence ID" value="KJQ70658.1"/>
    <property type="molecule type" value="Genomic_DNA"/>
</dbReference>
<proteinExistence type="predicted"/>
<comment type="caution">
    <text evidence="1">The sequence shown here is derived from an EMBL/GenBank/DDBJ whole genome shotgun (WGS) entry which is preliminary data.</text>
</comment>
<reference evidence="1 2" key="1">
    <citation type="submission" date="2015-02" db="EMBL/GenBank/DDBJ databases">
        <title>Evolution of amylase-binding proteins of oral streptococcal species.</title>
        <authorList>
            <person name="Haase E.M."/>
        </authorList>
    </citation>
    <scope>NUCLEOTIDE SEQUENCE [LARGE SCALE GENOMIC DNA]</scope>
    <source>
        <strain evidence="1 2">SK141</strain>
    </source>
</reference>
<dbReference type="PATRIC" id="fig|28037.214.peg.1189"/>
<sequence length="146" mass="16718">MQVNEVKIIPFKGIDLGNRFFQLGNTMEQIIAKYGKAAKVIEDNILKITSEYRDACTLEYKNNKLVSIICSKHLNPIFDNLNLFEPENIKKLKKEYDCIDGKAYITFPTLGISIGGMSKKRIPEGKVVIVFVKEEIDTYEFFANED</sequence>
<evidence type="ECO:0000313" key="1">
    <source>
        <dbReference type="EMBL" id="KJQ70658.1"/>
    </source>
</evidence>
<accession>A0A0F2DB62</accession>
<gene>
    <name evidence="1" type="ORF">TZ92_01186</name>
</gene>
<dbReference type="Proteomes" id="UP000033716">
    <property type="component" value="Unassembled WGS sequence"/>
</dbReference>
<evidence type="ECO:0000313" key="2">
    <source>
        <dbReference type="Proteomes" id="UP000033716"/>
    </source>
</evidence>
<organism evidence="1 2">
    <name type="scientific">Streptococcus oralis subsp. oralis</name>
    <dbReference type="NCBI Taxonomy" id="1891914"/>
    <lineage>
        <taxon>Bacteria</taxon>
        <taxon>Bacillati</taxon>
        <taxon>Bacillota</taxon>
        <taxon>Bacilli</taxon>
        <taxon>Lactobacillales</taxon>
        <taxon>Streptococcaceae</taxon>
        <taxon>Streptococcus</taxon>
    </lineage>
</organism>
<dbReference type="AlphaFoldDB" id="A0A0F2DB62"/>
<name>A0A0F2DB62_STROR</name>
<protein>
    <submittedName>
        <fullName evidence="1">Uncharacterized protein</fullName>
    </submittedName>
</protein>